<dbReference type="Pfam" id="PF00392">
    <property type="entry name" value="GntR"/>
    <property type="match status" value="1"/>
</dbReference>
<name>A0A7K0CAZ3_9ACTN</name>
<keyword evidence="5" id="KW-0670">Pyruvate</keyword>
<protein>
    <submittedName>
        <fullName evidence="5">Pyruvate dehydrogenase complex repressor</fullName>
    </submittedName>
</protein>
<dbReference type="InterPro" id="IPR008920">
    <property type="entry name" value="TF_FadR/GntR_C"/>
</dbReference>
<keyword evidence="1" id="KW-0805">Transcription regulation</keyword>
<dbReference type="InterPro" id="IPR011711">
    <property type="entry name" value="GntR_C"/>
</dbReference>
<keyword evidence="2" id="KW-0238">DNA-binding</keyword>
<gene>
    <name evidence="5" type="primary">pdhR</name>
    <name evidence="5" type="ORF">SRB5_07380</name>
</gene>
<dbReference type="CDD" id="cd07377">
    <property type="entry name" value="WHTH_GntR"/>
    <property type="match status" value="1"/>
</dbReference>
<dbReference type="SMART" id="SM00895">
    <property type="entry name" value="FCD"/>
    <property type="match status" value="1"/>
</dbReference>
<dbReference type="Gene3D" id="1.20.120.530">
    <property type="entry name" value="GntR ligand-binding domain-like"/>
    <property type="match status" value="1"/>
</dbReference>
<evidence type="ECO:0000313" key="6">
    <source>
        <dbReference type="Proteomes" id="UP000466345"/>
    </source>
</evidence>
<dbReference type="SMART" id="SM00345">
    <property type="entry name" value="HTH_GNTR"/>
    <property type="match status" value="1"/>
</dbReference>
<comment type="caution">
    <text evidence="5">The sequence shown here is derived from an EMBL/GenBank/DDBJ whole genome shotgun (WGS) entry which is preliminary data.</text>
</comment>
<dbReference type="InterPro" id="IPR036390">
    <property type="entry name" value="WH_DNA-bd_sf"/>
</dbReference>
<sequence length="228" mass="24751">MAQGLTAASARRITRPAPLREAVSDALAELIVSGALEPGQHLVESDLADQLGVSRQPVREALQHLHTAGWVDLRPTQGAFVHVPTPQEATHLLGVRTVLETYSAQLAAQHAGPGHVERLWELHREGVDALAEGATDRLVAANASLHSYITSIGGNTVLAELIEQVARKVRWYYTPIANTRAKGAWNEHARLIRAIAKGDPERAGEIMRKHTERTRTYRKAIAAQASSG</sequence>
<feature type="domain" description="HTH gntR-type" evidence="4">
    <location>
        <begin position="17"/>
        <end position="84"/>
    </location>
</feature>
<dbReference type="SUPFAM" id="SSF48008">
    <property type="entry name" value="GntR ligand-binding domain-like"/>
    <property type="match status" value="1"/>
</dbReference>
<dbReference type="RefSeq" id="WP_153449994.1">
    <property type="nucleotide sequence ID" value="NZ_WEGJ01000002.1"/>
</dbReference>
<organism evidence="5 6">
    <name type="scientific">Streptomyces smaragdinus</name>
    <dbReference type="NCBI Taxonomy" id="2585196"/>
    <lineage>
        <taxon>Bacteria</taxon>
        <taxon>Bacillati</taxon>
        <taxon>Actinomycetota</taxon>
        <taxon>Actinomycetes</taxon>
        <taxon>Kitasatosporales</taxon>
        <taxon>Streptomycetaceae</taxon>
        <taxon>Streptomyces</taxon>
    </lineage>
</organism>
<accession>A0A7K0CAZ3</accession>
<dbReference type="GO" id="GO:0003677">
    <property type="term" value="F:DNA binding"/>
    <property type="evidence" value="ECO:0007669"/>
    <property type="project" value="UniProtKB-KW"/>
</dbReference>
<evidence type="ECO:0000259" key="4">
    <source>
        <dbReference type="PROSITE" id="PS50949"/>
    </source>
</evidence>
<evidence type="ECO:0000313" key="5">
    <source>
        <dbReference type="EMBL" id="MQY10627.1"/>
    </source>
</evidence>
<dbReference type="PANTHER" id="PTHR43537:SF45">
    <property type="entry name" value="GNTR FAMILY REGULATORY PROTEIN"/>
    <property type="match status" value="1"/>
</dbReference>
<dbReference type="AlphaFoldDB" id="A0A7K0CAZ3"/>
<dbReference type="InterPro" id="IPR036388">
    <property type="entry name" value="WH-like_DNA-bd_sf"/>
</dbReference>
<dbReference type="Proteomes" id="UP000466345">
    <property type="component" value="Unassembled WGS sequence"/>
</dbReference>
<reference evidence="5 6" key="1">
    <citation type="submission" date="2019-10" db="EMBL/GenBank/DDBJ databases">
        <title>Streptomyces smaragdinus sp. nov. and Streptomyces fabii sp. nov., isolated from the gut of fungus growing-termite Macrotermes natalensis.</title>
        <authorList>
            <person name="Schwitalla J."/>
            <person name="Benndorf R."/>
            <person name="Martin K."/>
            <person name="De Beer W."/>
            <person name="Kaster A.-K."/>
            <person name="Vollmers J."/>
            <person name="Poulsen M."/>
            <person name="Beemelmanns C."/>
        </authorList>
    </citation>
    <scope>NUCLEOTIDE SEQUENCE [LARGE SCALE GENOMIC DNA]</scope>
    <source>
        <strain evidence="5 6">RB5</strain>
    </source>
</reference>
<evidence type="ECO:0000256" key="1">
    <source>
        <dbReference type="ARBA" id="ARBA00023015"/>
    </source>
</evidence>
<dbReference type="OrthoDB" id="8664638at2"/>
<proteinExistence type="predicted"/>
<dbReference type="PROSITE" id="PS50949">
    <property type="entry name" value="HTH_GNTR"/>
    <property type="match status" value="1"/>
</dbReference>
<dbReference type="Pfam" id="PF07729">
    <property type="entry name" value="FCD"/>
    <property type="match status" value="1"/>
</dbReference>
<dbReference type="Gene3D" id="1.10.10.10">
    <property type="entry name" value="Winged helix-like DNA-binding domain superfamily/Winged helix DNA-binding domain"/>
    <property type="match status" value="1"/>
</dbReference>
<evidence type="ECO:0000256" key="2">
    <source>
        <dbReference type="ARBA" id="ARBA00023125"/>
    </source>
</evidence>
<dbReference type="PANTHER" id="PTHR43537">
    <property type="entry name" value="TRANSCRIPTIONAL REGULATOR, GNTR FAMILY"/>
    <property type="match status" value="1"/>
</dbReference>
<dbReference type="SUPFAM" id="SSF46785">
    <property type="entry name" value="Winged helix' DNA-binding domain"/>
    <property type="match status" value="1"/>
</dbReference>
<keyword evidence="3" id="KW-0804">Transcription</keyword>
<evidence type="ECO:0000256" key="3">
    <source>
        <dbReference type="ARBA" id="ARBA00023163"/>
    </source>
</evidence>
<dbReference type="EMBL" id="WEGJ01000002">
    <property type="protein sequence ID" value="MQY10627.1"/>
    <property type="molecule type" value="Genomic_DNA"/>
</dbReference>
<dbReference type="InterPro" id="IPR000524">
    <property type="entry name" value="Tscrpt_reg_HTH_GntR"/>
</dbReference>
<dbReference type="GO" id="GO:0003700">
    <property type="term" value="F:DNA-binding transcription factor activity"/>
    <property type="evidence" value="ECO:0007669"/>
    <property type="project" value="InterPro"/>
</dbReference>
<keyword evidence="6" id="KW-1185">Reference proteome</keyword>